<name>K6WF86_9MICO</name>
<feature type="region of interest" description="Disordered" evidence="2">
    <location>
        <begin position="344"/>
        <end position="364"/>
    </location>
</feature>
<protein>
    <submittedName>
        <fullName evidence="5">Putative glycogen debranching enzyme (Fragmenet)</fullName>
    </submittedName>
</protein>
<evidence type="ECO:0000259" key="3">
    <source>
        <dbReference type="Pfam" id="PF00128"/>
    </source>
</evidence>
<reference evidence="5 6" key="1">
    <citation type="submission" date="2012-08" db="EMBL/GenBank/DDBJ databases">
        <title>Whole genome shotgun sequence of Kineosphaera limosa NBRC 100340.</title>
        <authorList>
            <person name="Yoshida I."/>
            <person name="Isaki S."/>
            <person name="Hosoyama A."/>
            <person name="Tsuchikane K."/>
            <person name="Katsumata H."/>
            <person name="Ando Y."/>
            <person name="Ohji S."/>
            <person name="Hamada M."/>
            <person name="Tamura T."/>
            <person name="Yamazoe A."/>
            <person name="Yamazaki S."/>
            <person name="Fujita N."/>
        </authorList>
    </citation>
    <scope>NUCLEOTIDE SEQUENCE [LARGE SCALE GENOMIC DNA]</scope>
    <source>
        <strain evidence="5 6">NBRC 100340</strain>
    </source>
</reference>
<dbReference type="SUPFAM" id="SSF81296">
    <property type="entry name" value="E set domains"/>
    <property type="match status" value="1"/>
</dbReference>
<sequence length="364" mass="39521">MTTTHDAAQTAPAGELTISAGEPHPLGAHLRDSGVNFAVFSQHADAVTLLLFADPDDPEPMATVPLTRTFHVWHAHVAGIGENVGYAFRVQGPELAEHGFRFNPQRVLIDPYARANSSSLWDRGRACERIGDDDISGVDNLETSMRSVVVRPSSFDWQGDRPPRRPMADSVIYEMHVRGFTAHPSAGVANAGTYLGVVEKIPYLQSLGVTAVELLPVFEFDGQDILRHNGAGEPLRNYWGYSTMSFFAPHSAYASGGTGTEVLDEFRTMVRELHKAGIEVILDVVFNHTDEGQHQGPAFSFKGFDNPNYYHLVQVTASTTWITRAAAIRSTAITPSAPASSWIPSTIGSPRCTSTASGSMKEPS</sequence>
<feature type="domain" description="Glycosyl hydrolase family 13 catalytic" evidence="3">
    <location>
        <begin position="189"/>
        <end position="310"/>
    </location>
</feature>
<accession>K6WF86</accession>
<dbReference type="InterPro" id="IPR013783">
    <property type="entry name" value="Ig-like_fold"/>
</dbReference>
<evidence type="ECO:0000313" key="5">
    <source>
        <dbReference type="EMBL" id="GAB97955.1"/>
    </source>
</evidence>
<dbReference type="GO" id="GO:0005975">
    <property type="term" value="P:carbohydrate metabolic process"/>
    <property type="evidence" value="ECO:0007669"/>
    <property type="project" value="InterPro"/>
</dbReference>
<evidence type="ECO:0000256" key="2">
    <source>
        <dbReference type="SAM" id="MobiDB-lite"/>
    </source>
</evidence>
<organism evidence="5 6">
    <name type="scientific">Kineosphaera limosa NBRC 100340</name>
    <dbReference type="NCBI Taxonomy" id="1184609"/>
    <lineage>
        <taxon>Bacteria</taxon>
        <taxon>Bacillati</taxon>
        <taxon>Actinomycetota</taxon>
        <taxon>Actinomycetes</taxon>
        <taxon>Micrococcales</taxon>
        <taxon>Dermatophilaceae</taxon>
        <taxon>Kineosphaera</taxon>
    </lineage>
</organism>
<dbReference type="Gene3D" id="3.20.20.80">
    <property type="entry name" value="Glycosidases"/>
    <property type="match status" value="1"/>
</dbReference>
<dbReference type="eggNOG" id="COG1523">
    <property type="taxonomic scope" value="Bacteria"/>
</dbReference>
<dbReference type="Gene3D" id="2.60.40.10">
    <property type="entry name" value="Immunoglobulins"/>
    <property type="match status" value="1"/>
</dbReference>
<dbReference type="SUPFAM" id="SSF51445">
    <property type="entry name" value="(Trans)glycosidases"/>
    <property type="match status" value="1"/>
</dbReference>
<dbReference type="InterPro" id="IPR006047">
    <property type="entry name" value="GH13_cat_dom"/>
</dbReference>
<dbReference type="InterPro" id="IPR017853">
    <property type="entry name" value="GH"/>
</dbReference>
<dbReference type="Proteomes" id="UP000008366">
    <property type="component" value="Unassembled WGS sequence"/>
</dbReference>
<evidence type="ECO:0000259" key="4">
    <source>
        <dbReference type="Pfam" id="PF02922"/>
    </source>
</evidence>
<dbReference type="EMBL" id="BAHD01000090">
    <property type="protein sequence ID" value="GAB97955.1"/>
    <property type="molecule type" value="Genomic_DNA"/>
</dbReference>
<dbReference type="GO" id="GO:0004553">
    <property type="term" value="F:hydrolase activity, hydrolyzing O-glycosyl compounds"/>
    <property type="evidence" value="ECO:0007669"/>
    <property type="project" value="InterPro"/>
</dbReference>
<gene>
    <name evidence="5" type="ORF">KILIM_090_00080</name>
</gene>
<dbReference type="STRING" id="1184609.KILIM_090_00080"/>
<keyword evidence="6" id="KW-1185">Reference proteome</keyword>
<evidence type="ECO:0000313" key="6">
    <source>
        <dbReference type="Proteomes" id="UP000008366"/>
    </source>
</evidence>
<dbReference type="PANTHER" id="PTHR43002">
    <property type="entry name" value="GLYCOGEN DEBRANCHING ENZYME"/>
    <property type="match status" value="1"/>
</dbReference>
<dbReference type="AlphaFoldDB" id="K6WF86"/>
<dbReference type="Pfam" id="PF00128">
    <property type="entry name" value="Alpha-amylase"/>
    <property type="match status" value="1"/>
</dbReference>
<dbReference type="InterPro" id="IPR014756">
    <property type="entry name" value="Ig_E-set"/>
</dbReference>
<feature type="region of interest" description="Disordered" evidence="2">
    <location>
        <begin position="1"/>
        <end position="25"/>
    </location>
</feature>
<comment type="caution">
    <text evidence="5">The sequence shown here is derived from an EMBL/GenBank/DDBJ whole genome shotgun (WGS) entry which is preliminary data.</text>
</comment>
<proteinExistence type="inferred from homology"/>
<dbReference type="RefSeq" id="WP_006594487.1">
    <property type="nucleotide sequence ID" value="NZ_BAHD01000090.1"/>
</dbReference>
<comment type="similarity">
    <text evidence="1">Belongs to the glycosyl hydrolase 13 family.</text>
</comment>
<feature type="domain" description="Glycoside hydrolase family 13 N-terminal" evidence="4">
    <location>
        <begin position="25"/>
        <end position="113"/>
    </location>
</feature>
<dbReference type="InterPro" id="IPR004193">
    <property type="entry name" value="Glyco_hydro_13_N"/>
</dbReference>
<dbReference type="InterPro" id="IPR044505">
    <property type="entry name" value="GlgX_Isoamylase_N_E_set"/>
</dbReference>
<dbReference type="CDD" id="cd02856">
    <property type="entry name" value="E_set_GDE_Isoamylase_N"/>
    <property type="match status" value="1"/>
</dbReference>
<dbReference type="Pfam" id="PF02922">
    <property type="entry name" value="CBM_48"/>
    <property type="match status" value="1"/>
</dbReference>
<evidence type="ECO:0000256" key="1">
    <source>
        <dbReference type="ARBA" id="ARBA00008061"/>
    </source>
</evidence>